<proteinExistence type="inferred from homology"/>
<dbReference type="AlphaFoldDB" id="A0A602YWH4"/>
<evidence type="ECO:0000256" key="1">
    <source>
        <dbReference type="ARBA" id="ARBA00010873"/>
    </source>
</evidence>
<feature type="region of interest" description="Disordered" evidence="3">
    <location>
        <begin position="415"/>
        <end position="470"/>
    </location>
</feature>
<comment type="caution">
    <text evidence="5">The sequence shown here is derived from an EMBL/GenBank/DDBJ whole genome shotgun (WGS) entry which is preliminary data.</text>
</comment>
<evidence type="ECO:0000313" key="5">
    <source>
        <dbReference type="EMBL" id="ECT8495467.1"/>
    </source>
</evidence>
<evidence type="ECO:0000259" key="4">
    <source>
        <dbReference type="Pfam" id="PF03389"/>
    </source>
</evidence>
<protein>
    <submittedName>
        <fullName evidence="5">Molybdopterin-guanine dinucleotide biosynthesis protein MobA</fullName>
    </submittedName>
</protein>
<feature type="domain" description="MobA/MobL protein" evidence="4">
    <location>
        <begin position="20"/>
        <end position="203"/>
    </location>
</feature>
<gene>
    <name evidence="5" type="ORF">BWQ27_04420</name>
</gene>
<dbReference type="EMBL" id="AAKOBS010000003">
    <property type="protein sequence ID" value="ECT8495467.1"/>
    <property type="molecule type" value="Genomic_DNA"/>
</dbReference>
<dbReference type="Gene3D" id="3.30.930.30">
    <property type="match status" value="1"/>
</dbReference>
<dbReference type="Pfam" id="PF03389">
    <property type="entry name" value="MobA_MobL"/>
    <property type="match status" value="1"/>
</dbReference>
<dbReference type="InterPro" id="IPR005053">
    <property type="entry name" value="MobA_MobL"/>
</dbReference>
<organism evidence="5">
    <name type="scientific">Salmonella enterica subsp. enterica serovar Pensacola</name>
    <dbReference type="NCBI Taxonomy" id="34042"/>
    <lineage>
        <taxon>Bacteria</taxon>
        <taxon>Pseudomonadati</taxon>
        <taxon>Pseudomonadota</taxon>
        <taxon>Gammaproteobacteria</taxon>
        <taxon>Enterobacterales</taxon>
        <taxon>Enterobacteriaceae</taxon>
        <taxon>Salmonella</taxon>
    </lineage>
</organism>
<feature type="compositionally biased region" description="Basic and acidic residues" evidence="3">
    <location>
        <begin position="415"/>
        <end position="445"/>
    </location>
</feature>
<dbReference type="Proteomes" id="UP000839894">
    <property type="component" value="Unassembled WGS sequence"/>
</dbReference>
<reference evidence="5" key="1">
    <citation type="submission" date="2018-07" db="EMBL/GenBank/DDBJ databases">
        <authorList>
            <consortium name="PulseNet: The National Subtyping Network for Foodborne Disease Surveillance"/>
            <person name="Tarr C.L."/>
            <person name="Trees E."/>
            <person name="Katz L.S."/>
            <person name="Carleton-Romer H.A."/>
            <person name="Stroika S."/>
            <person name="Kucerova Z."/>
            <person name="Roache K.F."/>
            <person name="Sabol A.L."/>
            <person name="Besser J."/>
            <person name="Gerner-Smidt P."/>
        </authorList>
    </citation>
    <scope>NUCLEOTIDE SEQUENCE [LARGE SCALE GENOMIC DNA]</scope>
    <source>
        <strain evidence="5">PNUSAS006183</strain>
    </source>
</reference>
<keyword evidence="2" id="KW-0184">Conjugation</keyword>
<name>A0A602YWH4_SALET</name>
<sequence length="470" mass="54147">MAIYSFQCKVVARTKRLNNAVAHAAYINRIDLDNNRDGSKWRYGHSNEDVYKSAVLLPDNADKKFSDPAYLWNEVEKKENRSNSRLARSFIIALPNELTPEQNKNLIEDYIKTHMTSKGMIVNYAIHIDDTNNVHAHLMSTTRELDPNGLEFAKKNVIGRTWNDDDFLEGLRKGWADTANTHLAKLDHQVRIDHRTLSVQRDEALDQFEKATTAEAKAEALSRAVSLDRPAIQRIWRSKLNTEEGRALREAQQSIRDEQLILAVETKKSILSLPQKIIINNFENVESSIVIERPSKPDTRRIGVKSYRDKTKVSKVKTVSDIPDSDVNTILKTSFSKNNGASKSAPDKIKKRATQHPNNIFKRFTLMVVEIVKYVWSKKTQNNIDRDHDKRVAENYVFDEVLGRHIARSEYEKQAKFNQDDYKPTHDEIRRFPSRPKNEQAKDDIGMDLTSSIPPERSISNNPRLRPPRH</sequence>
<accession>A0A602YWH4</accession>
<feature type="compositionally biased region" description="Polar residues" evidence="3">
    <location>
        <begin position="449"/>
        <end position="463"/>
    </location>
</feature>
<evidence type="ECO:0000256" key="2">
    <source>
        <dbReference type="ARBA" id="ARBA00022971"/>
    </source>
</evidence>
<comment type="similarity">
    <text evidence="1">Belongs to the MobA/MobL family.</text>
</comment>
<evidence type="ECO:0000256" key="3">
    <source>
        <dbReference type="SAM" id="MobiDB-lite"/>
    </source>
</evidence>